<dbReference type="Proteomes" id="UP001201812">
    <property type="component" value="Unassembled WGS sequence"/>
</dbReference>
<evidence type="ECO:0000313" key="1">
    <source>
        <dbReference type="EMBL" id="KAI1707084.1"/>
    </source>
</evidence>
<proteinExistence type="predicted"/>
<comment type="caution">
    <text evidence="1">The sequence shown here is derived from an EMBL/GenBank/DDBJ whole genome shotgun (WGS) entry which is preliminary data.</text>
</comment>
<dbReference type="AlphaFoldDB" id="A0AAD4MXW7"/>
<gene>
    <name evidence="1" type="ORF">DdX_12676</name>
</gene>
<accession>A0AAD4MXW7</accession>
<name>A0AAD4MXW7_9BILA</name>
<sequence>MTRSRVKRVKRGYVSLWSRRESVQIACWDALPYTRECALEFANGEENGLPITFYSFSLTLSPHPMVFSDLHNLLLHYCRMESQGLLYAWPILEAAGLDVDGPSVPEVPGNPLGHTNIETNHKGGCMCPGVCLFWAKTAD</sequence>
<keyword evidence="2" id="KW-1185">Reference proteome</keyword>
<dbReference type="EMBL" id="JAKKPZ010000043">
    <property type="protein sequence ID" value="KAI1707084.1"/>
    <property type="molecule type" value="Genomic_DNA"/>
</dbReference>
<protein>
    <submittedName>
        <fullName evidence="1">Uncharacterized protein</fullName>
    </submittedName>
</protein>
<evidence type="ECO:0000313" key="2">
    <source>
        <dbReference type="Proteomes" id="UP001201812"/>
    </source>
</evidence>
<organism evidence="1 2">
    <name type="scientific">Ditylenchus destructor</name>
    <dbReference type="NCBI Taxonomy" id="166010"/>
    <lineage>
        <taxon>Eukaryota</taxon>
        <taxon>Metazoa</taxon>
        <taxon>Ecdysozoa</taxon>
        <taxon>Nematoda</taxon>
        <taxon>Chromadorea</taxon>
        <taxon>Rhabditida</taxon>
        <taxon>Tylenchina</taxon>
        <taxon>Tylenchomorpha</taxon>
        <taxon>Sphaerularioidea</taxon>
        <taxon>Anguinidae</taxon>
        <taxon>Anguininae</taxon>
        <taxon>Ditylenchus</taxon>
    </lineage>
</organism>
<reference evidence="1" key="1">
    <citation type="submission" date="2022-01" db="EMBL/GenBank/DDBJ databases">
        <title>Genome Sequence Resource for Two Populations of Ditylenchus destructor, the Migratory Endoparasitic Phytonematode.</title>
        <authorList>
            <person name="Zhang H."/>
            <person name="Lin R."/>
            <person name="Xie B."/>
        </authorList>
    </citation>
    <scope>NUCLEOTIDE SEQUENCE</scope>
    <source>
        <strain evidence="1">BazhouSP</strain>
    </source>
</reference>